<evidence type="ECO:0000313" key="2">
    <source>
        <dbReference type="Proteomes" id="UP000824120"/>
    </source>
</evidence>
<evidence type="ECO:0000313" key="1">
    <source>
        <dbReference type="EMBL" id="KAG5591205.1"/>
    </source>
</evidence>
<proteinExistence type="predicted"/>
<dbReference type="AlphaFoldDB" id="A0A9J5XTN6"/>
<accession>A0A9J5XTN6</accession>
<gene>
    <name evidence="1" type="ORF">H5410_041719</name>
</gene>
<organism evidence="1 2">
    <name type="scientific">Solanum commersonii</name>
    <name type="common">Commerson's wild potato</name>
    <name type="synonym">Commerson's nightshade</name>
    <dbReference type="NCBI Taxonomy" id="4109"/>
    <lineage>
        <taxon>Eukaryota</taxon>
        <taxon>Viridiplantae</taxon>
        <taxon>Streptophyta</taxon>
        <taxon>Embryophyta</taxon>
        <taxon>Tracheophyta</taxon>
        <taxon>Spermatophyta</taxon>
        <taxon>Magnoliopsida</taxon>
        <taxon>eudicotyledons</taxon>
        <taxon>Gunneridae</taxon>
        <taxon>Pentapetalae</taxon>
        <taxon>asterids</taxon>
        <taxon>lamiids</taxon>
        <taxon>Solanales</taxon>
        <taxon>Solanaceae</taxon>
        <taxon>Solanoideae</taxon>
        <taxon>Solaneae</taxon>
        <taxon>Solanum</taxon>
    </lineage>
</organism>
<dbReference type="EMBL" id="JACXVP010000008">
    <property type="protein sequence ID" value="KAG5591205.1"/>
    <property type="molecule type" value="Genomic_DNA"/>
</dbReference>
<comment type="caution">
    <text evidence="1">The sequence shown here is derived from an EMBL/GenBank/DDBJ whole genome shotgun (WGS) entry which is preliminary data.</text>
</comment>
<name>A0A9J5XTN6_SOLCO</name>
<reference evidence="1 2" key="1">
    <citation type="submission" date="2020-09" db="EMBL/GenBank/DDBJ databases">
        <title>De no assembly of potato wild relative species, Solanum commersonii.</title>
        <authorList>
            <person name="Cho K."/>
        </authorList>
    </citation>
    <scope>NUCLEOTIDE SEQUENCE [LARGE SCALE GENOMIC DNA]</scope>
    <source>
        <strain evidence="1">LZ3.2</strain>
        <tissue evidence="1">Leaf</tissue>
    </source>
</reference>
<dbReference type="OrthoDB" id="1301880at2759"/>
<keyword evidence="2" id="KW-1185">Reference proteome</keyword>
<sequence>MGWVNKVLHKHCQIFSTDKWYSCWFFPFPERLKGFKVNARADRSMVISHLQYADDSLAFCEVDREQSMMMRVIFSFWLKISQAYILAGTQAMYIQIKVGELPTVCLGIPLGTRSKSNRIWNGVIEKCEKKLANWKCQYLSLGCVLDAMPTYMMSLFPIPVNAQEGLGFGEKSLEGTEPKLDDEMAMEPIRNPLPEFSTKTTLRIGNGIKIYFWNGNWLGSGALVNLFLIFTGSINNKKLQLERYGVLKAGPLPSEDPFLIGRWAEWLNYIKCWSSSLELQITRIIRHGKWYGRLKFHMKLHVLLGYWPEEEFLHRKILPGEDNTLATQLATKRDGGLSQLAFGGQSGKEIKDVLQRRLATSRRISLEDHRSIFDVLIPCKEDIGWQRYFAWHFNFRPVASNKMHILFQFIGHKILSYTKGTEIQTEKNQWLQTFREGPEPDLADVGVSIYEEVQKARKQLQGETDYI</sequence>
<dbReference type="PANTHER" id="PTHR33116:SF78">
    <property type="entry name" value="OS12G0587133 PROTEIN"/>
    <property type="match status" value="1"/>
</dbReference>
<protein>
    <submittedName>
        <fullName evidence="1">Uncharacterized protein</fullName>
    </submittedName>
</protein>
<dbReference type="PANTHER" id="PTHR33116">
    <property type="entry name" value="REVERSE TRANSCRIPTASE ZINC-BINDING DOMAIN-CONTAINING PROTEIN-RELATED-RELATED"/>
    <property type="match status" value="1"/>
</dbReference>
<dbReference type="Proteomes" id="UP000824120">
    <property type="component" value="Chromosome 8"/>
</dbReference>